<gene>
    <name evidence="11" type="ORF">PoMZ_06522</name>
</gene>
<protein>
    <recommendedName>
        <fullName evidence="10">Cytochrome c oxidase subunit 8, mitochondrial</fullName>
    </recommendedName>
</protein>
<evidence type="ECO:0000256" key="8">
    <source>
        <dbReference type="ARBA" id="ARBA00023128"/>
    </source>
</evidence>
<dbReference type="UniPathway" id="UPA00705"/>
<dbReference type="AlphaFoldDB" id="A0A4P7NQY4"/>
<evidence type="ECO:0000313" key="12">
    <source>
        <dbReference type="Proteomes" id="UP000294847"/>
    </source>
</evidence>
<dbReference type="GO" id="GO:0006123">
    <property type="term" value="P:mitochondrial electron transport, cytochrome c to oxygen"/>
    <property type="evidence" value="ECO:0007669"/>
    <property type="project" value="InterPro"/>
</dbReference>
<proteinExistence type="inferred from homology"/>
<comment type="pathway">
    <text evidence="2">Energy metabolism; oxidative phosphorylation.</text>
</comment>
<evidence type="ECO:0000256" key="6">
    <source>
        <dbReference type="ARBA" id="ARBA00022946"/>
    </source>
</evidence>
<evidence type="ECO:0000256" key="4">
    <source>
        <dbReference type="ARBA" id="ARBA00022692"/>
    </source>
</evidence>
<keyword evidence="7" id="KW-1133">Transmembrane helix</keyword>
<dbReference type="FunFam" id="4.10.49.10:FF:000001">
    <property type="entry name" value="Cytochrome c oxidase subunit 7C"/>
    <property type="match status" value="1"/>
</dbReference>
<name>A0A4P7NQY4_PYROR</name>
<keyword evidence="6" id="KW-0809">Transit peptide</keyword>
<organism evidence="11 12">
    <name type="scientific">Pyricularia oryzae</name>
    <name type="common">Rice blast fungus</name>
    <name type="synonym">Magnaporthe oryzae</name>
    <dbReference type="NCBI Taxonomy" id="318829"/>
    <lineage>
        <taxon>Eukaryota</taxon>
        <taxon>Fungi</taxon>
        <taxon>Dikarya</taxon>
        <taxon>Ascomycota</taxon>
        <taxon>Pezizomycotina</taxon>
        <taxon>Sordariomycetes</taxon>
        <taxon>Sordariomycetidae</taxon>
        <taxon>Magnaporthales</taxon>
        <taxon>Pyriculariaceae</taxon>
        <taxon>Pyricularia</taxon>
    </lineage>
</organism>
<comment type="similarity">
    <text evidence="3">Belongs to the cytochrome c oxidase VIIc family.</text>
</comment>
<dbReference type="EMBL" id="CP034209">
    <property type="protein sequence ID" value="QBZ64821.1"/>
    <property type="molecule type" value="Genomic_DNA"/>
</dbReference>
<dbReference type="InterPro" id="IPR036636">
    <property type="entry name" value="COX7C/Cox8_sf"/>
</dbReference>
<dbReference type="PANTHER" id="PTHR13313">
    <property type="entry name" value="CYTOCHROME C OXIDASE SUBUNIT VIIC"/>
    <property type="match status" value="1"/>
</dbReference>
<evidence type="ECO:0000256" key="3">
    <source>
        <dbReference type="ARBA" id="ARBA00010514"/>
    </source>
</evidence>
<dbReference type="Proteomes" id="UP000294847">
    <property type="component" value="Chromosome 6"/>
</dbReference>
<evidence type="ECO:0000256" key="1">
    <source>
        <dbReference type="ARBA" id="ARBA00004434"/>
    </source>
</evidence>
<evidence type="ECO:0000256" key="7">
    <source>
        <dbReference type="ARBA" id="ARBA00022989"/>
    </source>
</evidence>
<evidence type="ECO:0000256" key="5">
    <source>
        <dbReference type="ARBA" id="ARBA00022792"/>
    </source>
</evidence>
<evidence type="ECO:0000256" key="10">
    <source>
        <dbReference type="ARBA" id="ARBA00071004"/>
    </source>
</evidence>
<dbReference type="Gene3D" id="4.10.49.10">
    <property type="entry name" value="Cytochrome c oxidase subunit VIIc"/>
    <property type="match status" value="1"/>
</dbReference>
<evidence type="ECO:0000256" key="2">
    <source>
        <dbReference type="ARBA" id="ARBA00004673"/>
    </source>
</evidence>
<keyword evidence="5" id="KW-0999">Mitochondrion inner membrane</keyword>
<evidence type="ECO:0000313" key="11">
    <source>
        <dbReference type="EMBL" id="QBZ64821.1"/>
    </source>
</evidence>
<accession>A0A4P7NQY4</accession>
<keyword evidence="9" id="KW-0472">Membrane</keyword>
<comment type="subcellular location">
    <subcellularLocation>
        <location evidence="1">Mitochondrion inner membrane</location>
        <topology evidence="1">Single-pass membrane protein</topology>
    </subcellularLocation>
</comment>
<dbReference type="GO" id="GO:0005743">
    <property type="term" value="C:mitochondrial inner membrane"/>
    <property type="evidence" value="ECO:0007669"/>
    <property type="project" value="UniProtKB-SubCell"/>
</dbReference>
<dbReference type="GO" id="GO:0045277">
    <property type="term" value="C:respiratory chain complex IV"/>
    <property type="evidence" value="ECO:0007669"/>
    <property type="project" value="InterPro"/>
</dbReference>
<evidence type="ECO:0000256" key="9">
    <source>
        <dbReference type="ARBA" id="ARBA00023136"/>
    </source>
</evidence>
<dbReference type="SUPFAM" id="SSF81427">
    <property type="entry name" value="Mitochondrial cytochrome c oxidase subunit VIIc (aka VIIIa)"/>
    <property type="match status" value="1"/>
</dbReference>
<dbReference type="InterPro" id="IPR004202">
    <property type="entry name" value="COX7C/Cox8"/>
</dbReference>
<reference evidence="11 12" key="1">
    <citation type="journal article" date="2019" name="Mol. Biol. Evol.">
        <title>Blast fungal genomes show frequent chromosomal changes, gene gains and losses, and effector gene turnover.</title>
        <authorList>
            <person name="Gomez Luciano L.B."/>
            <person name="Jason Tsai I."/>
            <person name="Chuma I."/>
            <person name="Tosa Y."/>
            <person name="Chen Y.H."/>
            <person name="Li J.Y."/>
            <person name="Li M.Y."/>
            <person name="Jade Lu M.Y."/>
            <person name="Nakayashiki H."/>
            <person name="Li W.H."/>
        </authorList>
    </citation>
    <scope>NUCLEOTIDE SEQUENCE [LARGE SCALE GENOMIC DNA]</scope>
    <source>
        <strain evidence="11">MZ5-1-6</strain>
    </source>
</reference>
<keyword evidence="8" id="KW-0496">Mitochondrion</keyword>
<dbReference type="Pfam" id="PF02935">
    <property type="entry name" value="COX7C"/>
    <property type="match status" value="1"/>
</dbReference>
<dbReference type="PANTHER" id="PTHR13313:SF0">
    <property type="entry name" value="CYTOCHROME C OXIDASE SUBUNIT 7C, MITOCHONDRIAL"/>
    <property type="match status" value="1"/>
</dbReference>
<sequence>MSRHSLTAGEFGFWTNLKLAKSVESIQRHQYKAFRKISSQPNVKMISAAAARAAQRTTTSLVSRRAFHATRARLSSPYHYPEGPYTNIPFNPKTKFFFVRYWLFMATGFFAPFGIAAWQTYKPR</sequence>
<keyword evidence="4" id="KW-0812">Transmembrane</keyword>